<dbReference type="AlphaFoldDB" id="B6IKJ6"/>
<evidence type="ECO:0000313" key="2">
    <source>
        <dbReference type="EMBL" id="CAS00426.1"/>
    </source>
</evidence>
<dbReference type="HOGENOM" id="CLU_634974_0_0_1"/>
<gene>
    <name evidence="2 4" type="ORF">CBG27535</name>
    <name evidence="2" type="ORF">CBG_27535</name>
</gene>
<dbReference type="GeneID" id="68918986"/>
<accession>B6IKJ6</accession>
<sequence length="432" mass="49993">MLFSEHASRRHVCNYSIAKDVSRRTINLSDKLSIITDPTIILETSDQFDEENPLCAFLLPLRFFKSEKSKQPHVLGLPELPQEFEQEDCQRLPAFKNLMKRKKESPGVNLKTGAESDEPDQTNRLSISDSEELTIPCDSRRLPIFKSITKRYRTENSSPKSTNIQNESTGPTETLQESNLSAHGVNDATENFELESQRPDSPTNVALDFNENEEELEAHDHLNAADAKGVIQRELTSIPLNLQQLPFYYMAFLTHYPYFQGVRIPAMVRFKSILSNRPPEWLYPCAIFYAHDLDLVVFKEPDHVFTDVELVRLQQHVDNIYYERCRILFPGPGEGTALIRLTDISEGCCIIYKYGGHVNRWEDYDYEEINRCMNLPIDRWRDGLLRFEYIPMPVEQLPIPQERDDEFSEFEDDSGIGESDEEVAAEEERDRN</sequence>
<name>B6IKJ6_CAEBR</name>
<dbReference type="KEGG" id="cbr:CBG_27535"/>
<reference evidence="2 3" key="1">
    <citation type="journal article" date="2003" name="PLoS Biol.">
        <title>The genome sequence of Caenorhabditis briggsae: a platform for comparative genomics.</title>
        <authorList>
            <person name="Stein L.D."/>
            <person name="Bao Z."/>
            <person name="Blasiar D."/>
            <person name="Blumenthal T."/>
            <person name="Brent M.R."/>
            <person name="Chen N."/>
            <person name="Chinwalla A."/>
            <person name="Clarke L."/>
            <person name="Clee C."/>
            <person name="Coghlan A."/>
            <person name="Coulson A."/>
            <person name="D'Eustachio P."/>
            <person name="Fitch D.H."/>
            <person name="Fulton L.A."/>
            <person name="Fulton R.E."/>
            <person name="Griffiths-Jones S."/>
            <person name="Harris T.W."/>
            <person name="Hillier L.W."/>
            <person name="Kamath R."/>
            <person name="Kuwabara P.E."/>
            <person name="Mardis E.R."/>
            <person name="Marra M.A."/>
            <person name="Miner T.L."/>
            <person name="Minx P."/>
            <person name="Mullikin J.C."/>
            <person name="Plumb R.W."/>
            <person name="Rogers J."/>
            <person name="Schein J.E."/>
            <person name="Sohrmann M."/>
            <person name="Spieth J."/>
            <person name="Stajich J.E."/>
            <person name="Wei C."/>
            <person name="Willey D."/>
            <person name="Wilson R.K."/>
            <person name="Durbin R."/>
            <person name="Waterston R.H."/>
        </authorList>
    </citation>
    <scope>NUCLEOTIDE SEQUENCE [LARGE SCALE GENOMIC DNA]</scope>
    <source>
        <strain evidence="2 3">AF16</strain>
    </source>
</reference>
<dbReference type="WormBase" id="CBG27535">
    <property type="protein sequence ID" value="CBP42421"/>
    <property type="gene ID" value="WBGene00088949"/>
</dbReference>
<dbReference type="Proteomes" id="UP000008549">
    <property type="component" value="Unassembled WGS sequence"/>
</dbReference>
<feature type="region of interest" description="Disordered" evidence="1">
    <location>
        <begin position="398"/>
        <end position="432"/>
    </location>
</feature>
<dbReference type="EMBL" id="HE600924">
    <property type="protein sequence ID" value="CAS00426.1"/>
    <property type="molecule type" value="Genomic_DNA"/>
</dbReference>
<dbReference type="CTD" id="68918986"/>
<proteinExistence type="predicted"/>
<feature type="region of interest" description="Disordered" evidence="1">
    <location>
        <begin position="101"/>
        <end position="130"/>
    </location>
</feature>
<evidence type="ECO:0000256" key="1">
    <source>
        <dbReference type="SAM" id="MobiDB-lite"/>
    </source>
</evidence>
<feature type="compositionally biased region" description="Acidic residues" evidence="1">
    <location>
        <begin position="403"/>
        <end position="425"/>
    </location>
</feature>
<evidence type="ECO:0000313" key="3">
    <source>
        <dbReference type="Proteomes" id="UP000008549"/>
    </source>
</evidence>
<organism evidence="2 3">
    <name type="scientific">Caenorhabditis briggsae</name>
    <dbReference type="NCBI Taxonomy" id="6238"/>
    <lineage>
        <taxon>Eukaryota</taxon>
        <taxon>Metazoa</taxon>
        <taxon>Ecdysozoa</taxon>
        <taxon>Nematoda</taxon>
        <taxon>Chromadorea</taxon>
        <taxon>Rhabditida</taxon>
        <taxon>Rhabditina</taxon>
        <taxon>Rhabditomorpha</taxon>
        <taxon>Rhabditoidea</taxon>
        <taxon>Rhabditidae</taxon>
        <taxon>Peloderinae</taxon>
        <taxon>Caenorhabditis</taxon>
    </lineage>
</organism>
<dbReference type="InParanoid" id="B6IKJ6"/>
<dbReference type="RefSeq" id="XP_045099985.1">
    <property type="nucleotide sequence ID" value="XM_045239174.1"/>
</dbReference>
<keyword evidence="3" id="KW-1185">Reference proteome</keyword>
<feature type="region of interest" description="Disordered" evidence="1">
    <location>
        <begin position="152"/>
        <end position="176"/>
    </location>
</feature>
<feature type="compositionally biased region" description="Polar residues" evidence="1">
    <location>
        <begin position="155"/>
        <end position="176"/>
    </location>
</feature>
<protein>
    <submittedName>
        <fullName evidence="2">Protein CBG27535</fullName>
    </submittedName>
</protein>
<evidence type="ECO:0000313" key="4">
    <source>
        <dbReference type="WormBase" id="CBG27535"/>
    </source>
</evidence>
<reference evidence="2 3" key="2">
    <citation type="journal article" date="2011" name="PLoS Genet.">
        <title>Caenorhabditis briggsae recombinant inbred line genotypes reveal inter-strain incompatibility and the evolution of recombination.</title>
        <authorList>
            <person name="Ross J.A."/>
            <person name="Koboldt D.C."/>
            <person name="Staisch J.E."/>
            <person name="Chamberlin H.M."/>
            <person name="Gupta B.P."/>
            <person name="Miller R.D."/>
            <person name="Baird S.E."/>
            <person name="Haag E.S."/>
        </authorList>
    </citation>
    <scope>NUCLEOTIDE SEQUENCE [LARGE SCALE GENOMIC DNA]</scope>
    <source>
        <strain evidence="2 3">AF16</strain>
    </source>
</reference>